<dbReference type="SMART" id="SM00860">
    <property type="entry name" value="SMI1_KNR4"/>
    <property type="match status" value="1"/>
</dbReference>
<keyword evidence="4" id="KW-1185">Reference proteome</keyword>
<feature type="domain" description="Knr4/Smi1-like" evidence="2">
    <location>
        <begin position="41"/>
        <end position="192"/>
    </location>
</feature>
<sequence length="304" mass="34135">MASLSEQSRVRELFDSMTLGVVRSLEKKPGVTDVRLLDRQPAEKHIIFTWEQKNMCILPEDLKSFYLTTNGLLIQWSIKFDGSVLPLGKMELNPVAGMVLLSKASSISDDKPSLADLDTDSDEEDDQGHIKPHFDSRCKVFELDPCDGHGKVCLVYKDIKAGVTNSQPEIWFLDRSLEWSFLASCFTDYFRMMIVHLGLPLWQYLFTATGLSPETKQWFNLYAPTRLAIDMANVDQQVQQKPSTPEGNQSATNLPFNALDVNRLFKGKTDKGKSKQSQVKKPPVGKTQNPSQGRPGQPGRSGPR</sequence>
<evidence type="ECO:0000313" key="4">
    <source>
        <dbReference type="Proteomes" id="UP001163046"/>
    </source>
</evidence>
<dbReference type="PANTHER" id="PTHR31854">
    <property type="entry name" value="TUBULIN POLYGLUTAMYLASE COMPLEX SUBUNIT 2"/>
    <property type="match status" value="1"/>
</dbReference>
<evidence type="ECO:0000259" key="2">
    <source>
        <dbReference type="SMART" id="SM00860"/>
    </source>
</evidence>
<feature type="compositionally biased region" description="Low complexity" evidence="1">
    <location>
        <begin position="290"/>
        <end position="304"/>
    </location>
</feature>
<dbReference type="Proteomes" id="UP001163046">
    <property type="component" value="Unassembled WGS sequence"/>
</dbReference>
<dbReference type="OrthoDB" id="10249691at2759"/>
<dbReference type="Gene3D" id="3.40.1580.10">
    <property type="entry name" value="SMI1/KNR4-like"/>
    <property type="match status" value="1"/>
</dbReference>
<dbReference type="SUPFAM" id="SSF160631">
    <property type="entry name" value="SMI1/KNR4-like"/>
    <property type="match status" value="1"/>
</dbReference>
<dbReference type="InterPro" id="IPR039231">
    <property type="entry name" value="TPGS2"/>
</dbReference>
<evidence type="ECO:0000313" key="3">
    <source>
        <dbReference type="EMBL" id="KAJ7371529.1"/>
    </source>
</evidence>
<proteinExistence type="predicted"/>
<feature type="region of interest" description="Disordered" evidence="1">
    <location>
        <begin position="108"/>
        <end position="128"/>
    </location>
</feature>
<dbReference type="AlphaFoldDB" id="A0A9W9Z1J0"/>
<organism evidence="3 4">
    <name type="scientific">Desmophyllum pertusum</name>
    <dbReference type="NCBI Taxonomy" id="174260"/>
    <lineage>
        <taxon>Eukaryota</taxon>
        <taxon>Metazoa</taxon>
        <taxon>Cnidaria</taxon>
        <taxon>Anthozoa</taxon>
        <taxon>Hexacorallia</taxon>
        <taxon>Scleractinia</taxon>
        <taxon>Caryophylliina</taxon>
        <taxon>Caryophylliidae</taxon>
        <taxon>Desmophyllum</taxon>
    </lineage>
</organism>
<evidence type="ECO:0000256" key="1">
    <source>
        <dbReference type="SAM" id="MobiDB-lite"/>
    </source>
</evidence>
<dbReference type="InterPro" id="IPR018958">
    <property type="entry name" value="Knr4/Smi1-like_dom"/>
</dbReference>
<gene>
    <name evidence="3" type="primary">TPGS2</name>
    <name evidence="3" type="ORF">OS493_024869</name>
</gene>
<feature type="region of interest" description="Disordered" evidence="1">
    <location>
        <begin position="265"/>
        <end position="304"/>
    </location>
</feature>
<dbReference type="InterPro" id="IPR037883">
    <property type="entry name" value="Knr4/Smi1-like_sf"/>
</dbReference>
<protein>
    <submittedName>
        <fullName evidence="3">Tubulin polyglutamylase complex subunit 2</fullName>
    </submittedName>
</protein>
<dbReference type="Pfam" id="PF09346">
    <property type="entry name" value="SMI1_KNR4"/>
    <property type="match status" value="1"/>
</dbReference>
<dbReference type="PANTHER" id="PTHR31854:SF2">
    <property type="entry name" value="TUBULIN POLYGLUTAMYLASE COMPLEX SUBUNIT 2"/>
    <property type="match status" value="1"/>
</dbReference>
<name>A0A9W9Z1J0_9CNID</name>
<accession>A0A9W9Z1J0</accession>
<reference evidence="3" key="1">
    <citation type="submission" date="2023-01" db="EMBL/GenBank/DDBJ databases">
        <title>Genome assembly of the deep-sea coral Lophelia pertusa.</title>
        <authorList>
            <person name="Herrera S."/>
            <person name="Cordes E."/>
        </authorList>
    </citation>
    <scope>NUCLEOTIDE SEQUENCE</scope>
    <source>
        <strain evidence="3">USNM1676648</strain>
        <tissue evidence="3">Polyp</tissue>
    </source>
</reference>
<feature type="compositionally biased region" description="Acidic residues" evidence="1">
    <location>
        <begin position="117"/>
        <end position="126"/>
    </location>
</feature>
<comment type="caution">
    <text evidence="3">The sequence shown here is derived from an EMBL/GenBank/DDBJ whole genome shotgun (WGS) entry which is preliminary data.</text>
</comment>
<dbReference type="EMBL" id="MU826845">
    <property type="protein sequence ID" value="KAJ7371529.1"/>
    <property type="molecule type" value="Genomic_DNA"/>
</dbReference>